<keyword evidence="3" id="KW-1185">Reference proteome</keyword>
<protein>
    <recommendedName>
        <fullName evidence="4">Outer membrane protein beta-barrel domain-containing protein</fullName>
    </recommendedName>
</protein>
<evidence type="ECO:0000313" key="3">
    <source>
        <dbReference type="Proteomes" id="UP000315303"/>
    </source>
</evidence>
<dbReference type="AlphaFoldDB" id="A0A502L5Z4"/>
<dbReference type="RefSeq" id="WP_140602091.1">
    <property type="nucleotide sequence ID" value="NZ_SAWY01000007.1"/>
</dbReference>
<evidence type="ECO:0000313" key="2">
    <source>
        <dbReference type="EMBL" id="TPH17701.1"/>
    </source>
</evidence>
<comment type="caution">
    <text evidence="2">The sequence shown here is derived from an EMBL/GenBank/DDBJ whole genome shotgun (WGS) entry which is preliminary data.</text>
</comment>
<feature type="signal peptide" evidence="1">
    <location>
        <begin position="1"/>
        <end position="19"/>
    </location>
</feature>
<accession>A0A502L5Z4</accession>
<dbReference type="Gene3D" id="2.40.160.20">
    <property type="match status" value="1"/>
</dbReference>
<dbReference type="SUPFAM" id="SSF56925">
    <property type="entry name" value="OMPA-like"/>
    <property type="match status" value="1"/>
</dbReference>
<keyword evidence="1" id="KW-0732">Signal</keyword>
<feature type="chain" id="PRO_5021454485" description="Outer membrane protein beta-barrel domain-containing protein" evidence="1">
    <location>
        <begin position="20"/>
        <end position="205"/>
    </location>
</feature>
<dbReference type="EMBL" id="SAWY01000007">
    <property type="protein sequence ID" value="TPH17701.1"/>
    <property type="molecule type" value="Genomic_DNA"/>
</dbReference>
<name>A0A502L5Z4_9GAMM</name>
<proteinExistence type="predicted"/>
<dbReference type="InterPro" id="IPR011250">
    <property type="entry name" value="OMP/PagP_B-barrel"/>
</dbReference>
<reference evidence="2 3" key="1">
    <citation type="submission" date="2019-01" db="EMBL/GenBank/DDBJ databases">
        <title>Litorilituus lipolytica sp. nov., isolated from intertidal sand of the Yellow Sea in China.</title>
        <authorList>
            <person name="Liu A."/>
        </authorList>
    </citation>
    <scope>NUCLEOTIDE SEQUENCE [LARGE SCALE GENOMIC DNA]</scope>
    <source>
        <strain evidence="2 3">RZ04</strain>
    </source>
</reference>
<evidence type="ECO:0008006" key="4">
    <source>
        <dbReference type="Google" id="ProtNLM"/>
    </source>
</evidence>
<organism evidence="2 3">
    <name type="scientific">Litorilituus lipolyticus</name>
    <dbReference type="NCBI Taxonomy" id="2491017"/>
    <lineage>
        <taxon>Bacteria</taxon>
        <taxon>Pseudomonadati</taxon>
        <taxon>Pseudomonadota</taxon>
        <taxon>Gammaproteobacteria</taxon>
        <taxon>Alteromonadales</taxon>
        <taxon>Colwelliaceae</taxon>
        <taxon>Litorilituus</taxon>
    </lineage>
</organism>
<gene>
    <name evidence="2" type="ORF">EPA86_03890</name>
</gene>
<dbReference type="OrthoDB" id="5591863at2"/>
<evidence type="ECO:0000256" key="1">
    <source>
        <dbReference type="SAM" id="SignalP"/>
    </source>
</evidence>
<dbReference type="Proteomes" id="UP000315303">
    <property type="component" value="Unassembled WGS sequence"/>
</dbReference>
<sequence>MRTLSIVCLSALLALPVVAKETKTFEITPFAGYRFGGDFDYGEDDSTTRLKLEETTSFGLLTAWKFDSNRQGEVLISHYSTNFSQHSDFIPTDDELAITYAHVGGNVTVSKSSFATWHVAGGLGFTHMSPQDNQLDNETRFSMNLGLIGKIPVSENISLHLSGRLYGTFFNSDSTIFCNEENCLISISSDLWVQQELAAGISVAF</sequence>